<sequence>MSGIRIPKARSGIQAIDNPITGIRKLKILPQNLVFGIATMVG</sequence>
<evidence type="ECO:0000313" key="1">
    <source>
        <dbReference type="EMBL" id="SEN92385.1"/>
    </source>
</evidence>
<organism evidence="1 2">
    <name type="scientific">Pseudorhodobacter antarcticus</name>
    <dbReference type="NCBI Taxonomy" id="1077947"/>
    <lineage>
        <taxon>Bacteria</taxon>
        <taxon>Pseudomonadati</taxon>
        <taxon>Pseudomonadota</taxon>
        <taxon>Alphaproteobacteria</taxon>
        <taxon>Rhodobacterales</taxon>
        <taxon>Paracoccaceae</taxon>
        <taxon>Pseudorhodobacter</taxon>
    </lineage>
</organism>
<dbReference type="AlphaFoldDB" id="A0A1H8KHN7"/>
<dbReference type="STRING" id="1077947.SAMN05216227_103214"/>
<proteinExistence type="predicted"/>
<dbReference type="Proteomes" id="UP000183002">
    <property type="component" value="Unassembled WGS sequence"/>
</dbReference>
<evidence type="ECO:0000313" key="2">
    <source>
        <dbReference type="Proteomes" id="UP000183002"/>
    </source>
</evidence>
<dbReference type="EMBL" id="FOCO01000032">
    <property type="protein sequence ID" value="SEN92385.1"/>
    <property type="molecule type" value="Genomic_DNA"/>
</dbReference>
<protein>
    <submittedName>
        <fullName evidence="1">Uncharacterized protein</fullName>
    </submittedName>
</protein>
<keyword evidence="2" id="KW-1185">Reference proteome</keyword>
<gene>
    <name evidence="1" type="ORF">SAMN05216227_103214</name>
</gene>
<name>A0A1H8KHN7_9RHOB</name>
<reference evidence="1 2" key="1">
    <citation type="submission" date="2016-10" db="EMBL/GenBank/DDBJ databases">
        <authorList>
            <person name="de Groot N.N."/>
        </authorList>
    </citation>
    <scope>NUCLEOTIDE SEQUENCE [LARGE SCALE GENOMIC DNA]</scope>
    <source>
        <strain evidence="1 2">CGMCC 1.10836</strain>
    </source>
</reference>
<accession>A0A1H8KHN7</accession>